<dbReference type="NCBIfam" id="TIGR01733">
    <property type="entry name" value="AA-adenyl-dom"/>
    <property type="match status" value="3"/>
</dbReference>
<dbReference type="PROSITE" id="PS00455">
    <property type="entry name" value="AMP_BINDING"/>
    <property type="match status" value="4"/>
</dbReference>
<dbReference type="InterPro" id="IPR009081">
    <property type="entry name" value="PP-bd_ACP"/>
</dbReference>
<dbReference type="GO" id="GO:0005737">
    <property type="term" value="C:cytoplasm"/>
    <property type="evidence" value="ECO:0007669"/>
    <property type="project" value="TreeGrafter"/>
</dbReference>
<keyword evidence="1" id="KW-0596">Phosphopantetheine</keyword>
<dbReference type="SUPFAM" id="SSF52777">
    <property type="entry name" value="CoA-dependent acyltransferases"/>
    <property type="match status" value="8"/>
</dbReference>
<keyword evidence="2" id="KW-0597">Phosphoprotein</keyword>
<dbReference type="GO" id="GO:0044550">
    <property type="term" value="P:secondary metabolite biosynthetic process"/>
    <property type="evidence" value="ECO:0007669"/>
    <property type="project" value="TreeGrafter"/>
</dbReference>
<feature type="domain" description="Carrier" evidence="5">
    <location>
        <begin position="4691"/>
        <end position="4767"/>
    </location>
</feature>
<dbReference type="Gene3D" id="3.30.559.10">
    <property type="entry name" value="Chloramphenicol acetyltransferase-like domain"/>
    <property type="match status" value="4"/>
</dbReference>
<dbReference type="Gene3D" id="1.10.1200.10">
    <property type="entry name" value="ACP-like"/>
    <property type="match status" value="4"/>
</dbReference>
<dbReference type="PROSITE" id="PS50075">
    <property type="entry name" value="CARRIER"/>
    <property type="match status" value="4"/>
</dbReference>
<reference evidence="6" key="1">
    <citation type="submission" date="2013-12" db="EMBL/GenBank/DDBJ databases">
        <title>The Genome Sequence of Aphanomyces astaci APO3.</title>
        <authorList>
            <consortium name="The Broad Institute Genomics Platform"/>
            <person name="Russ C."/>
            <person name="Tyler B."/>
            <person name="van West P."/>
            <person name="Dieguez-Uribeondo J."/>
            <person name="Young S.K."/>
            <person name="Zeng Q."/>
            <person name="Gargeya S."/>
            <person name="Fitzgerald M."/>
            <person name="Abouelleil A."/>
            <person name="Alvarado L."/>
            <person name="Chapman S.B."/>
            <person name="Gainer-Dewar J."/>
            <person name="Goldberg J."/>
            <person name="Griggs A."/>
            <person name="Gujja S."/>
            <person name="Hansen M."/>
            <person name="Howarth C."/>
            <person name="Imamovic A."/>
            <person name="Ireland A."/>
            <person name="Larimer J."/>
            <person name="McCowan C."/>
            <person name="Murphy C."/>
            <person name="Pearson M."/>
            <person name="Poon T.W."/>
            <person name="Priest M."/>
            <person name="Roberts A."/>
            <person name="Saif S."/>
            <person name="Shea T."/>
            <person name="Sykes S."/>
            <person name="Wortman J."/>
            <person name="Nusbaum C."/>
            <person name="Birren B."/>
        </authorList>
    </citation>
    <scope>NUCLEOTIDE SEQUENCE [LARGE SCALE GENOMIC DNA]</scope>
    <source>
        <strain evidence="6">APO3</strain>
    </source>
</reference>
<evidence type="ECO:0000313" key="6">
    <source>
        <dbReference type="EMBL" id="ETV80469.1"/>
    </source>
</evidence>
<proteinExistence type="inferred from homology"/>
<dbReference type="SUPFAM" id="SSF47336">
    <property type="entry name" value="ACP-like"/>
    <property type="match status" value="4"/>
</dbReference>
<dbReference type="FunFam" id="3.40.50.980:FF:000001">
    <property type="entry name" value="Non-ribosomal peptide synthetase"/>
    <property type="match status" value="1"/>
</dbReference>
<dbReference type="InterPro" id="IPR001227">
    <property type="entry name" value="Ac_transferase_dom_sf"/>
</dbReference>
<dbReference type="GeneID" id="20808736"/>
<dbReference type="SUPFAM" id="SSF52151">
    <property type="entry name" value="FabD/lysophospholipase-like"/>
    <property type="match status" value="1"/>
</dbReference>
<dbReference type="InterPro" id="IPR001242">
    <property type="entry name" value="Condensation_dom"/>
</dbReference>
<feature type="domain" description="Carrier" evidence="5">
    <location>
        <begin position="2849"/>
        <end position="2925"/>
    </location>
</feature>
<dbReference type="InterPro" id="IPR010071">
    <property type="entry name" value="AA_adenyl_dom"/>
</dbReference>
<evidence type="ECO:0000259" key="5">
    <source>
        <dbReference type="PROSITE" id="PS50075"/>
    </source>
</evidence>
<dbReference type="PROSITE" id="PS00012">
    <property type="entry name" value="PHOSPHOPANTETHEINE"/>
    <property type="match status" value="1"/>
</dbReference>
<dbReference type="InterPro" id="IPR006162">
    <property type="entry name" value="Ppantetheine_attach_site"/>
</dbReference>
<keyword evidence="3" id="KW-0436">Ligase</keyword>
<feature type="domain" description="Carrier" evidence="5">
    <location>
        <begin position="390"/>
        <end position="466"/>
    </location>
</feature>
<evidence type="ECO:0000256" key="4">
    <source>
        <dbReference type="ARBA" id="ARBA00029443"/>
    </source>
</evidence>
<dbReference type="InterPro" id="IPR036736">
    <property type="entry name" value="ACP-like_sf"/>
</dbReference>
<dbReference type="NCBIfam" id="NF003417">
    <property type="entry name" value="PRK04813.1"/>
    <property type="match status" value="5"/>
</dbReference>
<dbReference type="Pfam" id="PF00501">
    <property type="entry name" value="AMP-binding"/>
    <property type="match status" value="5"/>
</dbReference>
<dbReference type="Pfam" id="PF16073">
    <property type="entry name" value="SAT"/>
    <property type="match status" value="1"/>
</dbReference>
<evidence type="ECO:0000256" key="1">
    <source>
        <dbReference type="ARBA" id="ARBA00022450"/>
    </source>
</evidence>
<dbReference type="Gene3D" id="3.40.366.10">
    <property type="entry name" value="Malonyl-Coenzyme A Acyl Carrier Protein, domain 2"/>
    <property type="match status" value="2"/>
</dbReference>
<dbReference type="STRING" id="112090.W4GN69"/>
<dbReference type="Pfam" id="PF00550">
    <property type="entry name" value="PP-binding"/>
    <property type="match status" value="4"/>
</dbReference>
<evidence type="ECO:0000256" key="3">
    <source>
        <dbReference type="ARBA" id="ARBA00022598"/>
    </source>
</evidence>
<dbReference type="RefSeq" id="XP_009830393.1">
    <property type="nucleotide sequence ID" value="XM_009832091.1"/>
</dbReference>
<dbReference type="Pfam" id="PF00668">
    <property type="entry name" value="Condensation"/>
    <property type="match status" value="4"/>
</dbReference>
<dbReference type="PANTHER" id="PTHR45527">
    <property type="entry name" value="NONRIBOSOMAL PEPTIDE SYNTHETASE"/>
    <property type="match status" value="1"/>
</dbReference>
<dbReference type="GO" id="GO:0031177">
    <property type="term" value="F:phosphopantetheine binding"/>
    <property type="evidence" value="ECO:0007669"/>
    <property type="project" value="InterPro"/>
</dbReference>
<dbReference type="GO" id="GO:0016874">
    <property type="term" value="F:ligase activity"/>
    <property type="evidence" value="ECO:0007669"/>
    <property type="project" value="UniProtKB-KW"/>
</dbReference>
<dbReference type="SMART" id="SM00823">
    <property type="entry name" value="PKS_PP"/>
    <property type="match status" value="4"/>
</dbReference>
<dbReference type="InterPro" id="IPR016035">
    <property type="entry name" value="Acyl_Trfase/lysoPLipase"/>
</dbReference>
<dbReference type="InterPro" id="IPR023213">
    <property type="entry name" value="CAT-like_dom_sf"/>
</dbReference>
<protein>
    <recommendedName>
        <fullName evidence="5">Carrier domain-containing protein</fullName>
    </recommendedName>
</protein>
<dbReference type="InterPro" id="IPR020845">
    <property type="entry name" value="AMP-binding_CS"/>
</dbReference>
<sequence>MTRFPPLTSMDAIVSGLSPMDAIIAGLSTRLSVQFGGQANQYLDELTRLVDQSVSARRFVLLAQAVLADESRSNSFQPLLWATAPSTRPTSAALIAAPLSYPLVLVTQLATYLAFLEAANLTHESLLSMIRSGTGHSQGVVSAVILATATTQDQLVDLGLGFVRLMFQHGHHAQSMYDAIDTEPRPSHLAGTPMLLVRGLTESAVNESIRQLNHEHELNPPLQVSLVNATTTLVVTGLPKWLNVLSATLEGKQQQWAVEYLRVEFLPVSCAFHNDLLRPAQSRIEAAASRLGLVIKGSALQFPVIATSDESVNLQEFGSHDILPALIQMQLCDVVHWPNTTSKAQSFPGIDRVLDFGPGRSTPLLLQPGVEGHRVITILDPPTSPVQGRAELSDNDYQMAKVWATVLNVDVGAIGSNSSFLELGGDSMSAVQVVAACKVLGLNLTVAQLLRDPMLRNVARKANTSPEPVAWPHVTVSTEVLGSIDVNRTQHATVLPATPMQAGMLAATSANPSAYTLQITLKLTDRASQSALERAFQRLVTEHTILQTTFASCPHGLYQIVPWSPPADVAISHVSNVSIHDLLKTDLARGFMLDDPSFVRLAMLSSPQSLEVYGVLTIHHALIDGWSINSLLSDLMDLMDQLPLAPRPPFRSVVDYMENQDAVATRAFWQAYLANVVPTPISSHVSPGLNDVHSAPLSMLHSVSLAQLTRLASQTGVSVSELAKFAWAATVRKFSRQNDVVIGQVMANRGIPVQEADRILGPLLSTVPCRVTFVDELPLVKLLQHMQAVNHAMSASFSHASLVDVAKWSDGIRPDQLFDTMFAFQQWPPRRSRAGVEVIESWKDSQGQFTQNYAFELLVEPTSHGALSTTATFAPEKLSHAQAREILHEYDHTLTQLCAGLAADASQPTTALALWTLSPAQTELIHASSFGPEMELPFELLHHAFEVRAKEFPDARAVEFEGQWLSYGELNDQANAVACELAELGVCVGSRVAVIMDRSLEFPIGLLATLKVGAAIMALDVSFPVARLSFIVSDANVLTVVTASRLLKRVRDMHLGTHVVDVAVGSKQPTTSFTPSPQHVATRNDEAFIVYTSGSTGKPKGVPVLHCSALNTVFDWNVQAEMTEGMRVLQFMAIGFDVCQMEVWATLSCGSCLVLRSDNDFEAMSSVNVLMCTPTGLGHLGCPTQYPNLQIVMVCGEVCPNKLKKDWSGHVKFINVYGPSECYVTHLAHLGPHDSVTIGRPIANVRCYILDQNQRQVPQGVVGEIYLGGIGVSPGYINVPLQTIERFVADPFDPAKARKMYRTGDLGRLLSNGRFDILGRMDSQVKVKGYRIELDEVANAMMQHVGVVSAAVIVKDKTHLVGYFTPASVNVEALRETVVDLLPVYMVPVVWVGLDVMPQNANGKIDKLVLAAMEVADVFEPVESEMEAKVAAVWAQVLDVSVADIGRQSSFYALGGDSLSVVKVVAASKLAGVHLTASDLLKAMVLWRVAAVATIPQATICPSAKLNEDAKASIQQEWPAMAKWPDCVVYPVTGLQAGMLVATMKNPSSYVLQSAVHLDASVDMAKLQSAFQALVARHEILRTAFASTSAGLCQVIRSDANDIEMAIVSATTIEEFLHLDSVRGFELGVDHFVRWTVVKTESNTFGVMTIHHALNDGWTFPLLWEDLLSIVKGKALVDRPSFRHVVDFIEAQDKSETEEFWRSYLDGVVSSTIGTSGAQLHEEVVPSSPLCISSKASLAEITLTAQRFDVTVAELAKFAWAATLRKYTRHNDVVFGQVKANRDIPVDGVERILGLLVSTVPCRVQFDDALPLSAMLESIRVERGVMTPFTHASLVDIKKWSGVEGELFDTLFAFQTSAARGADQGYWSAVEGSMKSQFSMEYTFELIVAPKAGSLEINALYKPGCMSRDQAQWIMREFDELVWQLCTESPDKTINLWDVSPAQGEFIQNSTFGPEVPLPFELLHHAFESRALKHPELLAVEFEGQWLSYGELNAQANAVACELAELGVCVGSRVAVIMDRCLELPIGLLATLKVGGAMMPLDVAFPLDRVSFMFADAGVDVIITTDVHVGRLRNLSCQVVTIHSERLALNPRAFKPQPCHIASRTNEAFIVYTSGSTGKPKGVPVLHQGAVNTIFNQPHGFHHYREGNRLLQIMAIGFDGCQRDTWKALSHGATLVLRGNDMFDAMPTIDIISTTPTGIAHLGDPKQYPRLKLIAHGGEQMPSSLKDLWADHVSLMNCYGPSECAIETHVQQLTKYQPTTIGRPINNVTCYVLDASLRPVPIGVVGEIFLGGMGVSPGYINRPDESTYRFVPIVLDGDSKLVFRTGDLGRLMPNGHFEVLGREDTQVKLKGYRIELDEVANAMMQHVGVVSAAVIVKDKTHLVGYFTPASVNVEALRETANAVACELAELGVCVGSRVAVIMDRCLELPIGLLATLKVGGAMMPLDVAFPLDRLELVLEDAGVDVLVTTDVLVGRLEGLSCQVVTILTERLALNPIAFSQLPCHIASSKDEAYLVYTSGSTGKPKGVPVLHQGVTNTIFNQPHGFHHICEGSRMLQVMAIGFDGCQWDLWKALSHGATLVLRGSNIFDILPSIDVVGITPTGLSHLGEPSQYPRLKLVAHGGEVMPSALKDLWADHVTLVNRYGPSEGAIETHVQCLSKGQPTSIGRPINNVTCRILDTSFRPVPVGVVGEIYLGGICVSPGYINRPDDSTYRFVSIALGNNQPPECMFRTGDLGRLLPNGQFEVLGREDTQVKLKGYRIELDEVTNAMMQHPDVVSTAVIVKDKTHLVGFFSPANVNMNALRETVAALLPVYMVPAAWVGLDALPQNTNGKIDVKVLATFDVNVVIEALESETEKVVAAAWADVLGVEVNAIGRNTSFFALGGDSISVISAVAMCKKAGLFLTVAKFMETLVLWRVAAAATTASDMLVWPQATVKASVRTQIDDEWRAALGGGDIEVYPTTPLQGGMLFATAKDRHAYVHQTPLLIPSTCSLADVDGAFQTVVACHDILRTTFVSTSSGIFQILQKSQGDNVQQLPLSIATTASLKDFLAEDLARGFALGDKSFVRLTVVSTERDCSIVAVLTIHHALYDGWSHAMLLNDLFKALQKRPIVSTRPSFRTVVDYIEAQDMVKAEAYWTTYFSALSHATLVNSLVRPSVGDEKHFLDSISIPLEGLTKAAQVAGSTVADVAKLAWAATLRKFTQRNDVVFGQVMANRDIPVHDAETIMGPLINVVPCRVTFDDAVSVTQLLQSMQAGRVASMAHSHAGLVDVKRWSGLGDSDNLFDTLFVYQNLPSSGDQDGFAIIENTAHTSHSDEYAFELLVQPSSTSLVIEGLFHPAMMTSIQAQMIVHEFGETMLQVTNCLVKAPSLVSELWRLGRAQIEVLQLQSSPLSPLVPRHGQLHQLFEHQAKSQPQARAIQLDGMWLTYGNLNAMSDALAAKLVVLGVSSEARVAVVMNRDSFEFHVSMLAVLKASGVVVQVNNVHGSTDEPVYSTVELILLPADQPNSVNTSATTFHVNLADLNTPASPCEALTASSSSADCIEFTDKPTRQVVRHLDVIRAASDLAQELKYSNCTRVMSFGTTDLSHFYDTWTAWSCGGTVVCPGHDVLKSLASVDVMTGSFESVSSVSHAALDRVVVWGLGGCSLPTSVAGTSCRRTHVYVPSQLTRPTHVSDDQASGWRPMHGIQSTVVVNPHRQVPVGVFGDLYTKSVVENAMQSDNTSDVSTLTGDRGCVLPNGLLHVDTLPQTLRQAAVDATTAVHSMMNHENGSYLIYPTTPLQAGLMFTTMQDPTTSVHQFAFRLKSLNVQRLSGTFQQLVAQNELLRTRFVSTPAGVFQVIHQDMSKDAKVAQVTAKSLDEFTTHDRERGFHMGDRMFLRMTVVATASSDRFLVLTMHHVLYDSHAAHFVMSDFQRLYQTFPVVPRPPFRHVMDFILAQDPAVTKAFWQTYLGGSSGTLLGVEVASTSFENTEPLCVRAATSRSKLAEIAAAANVTLATLVQFGWAATLRRYTRQTDIVFGQVLANRNIPVQGVERMMGAVMSSVPSRVQFDANTKLATLLGALEGSNRDVIPHGHASLVDIKQWSGVEGELFNTLFAFVESQATLESQCDEFEAVDTSETSHTNTSDYYPYEVIVVPATDDGLELHALASPNHMSWTHAHSILVEFDDLLATLANLPNFAEASVDVLDGLSGSQTHFINECALGPQVELPFAFLHHGFEAHTSKYPLDPAVEFNGLVLTYGEVNDQSNKLARLLAELGAGVGSRVAVIMERCLEFPIAMLAVLKAGAAMIPLDATFPAHRLSYILDDADAVAVITTEANDYRIDEMELSIPVVFTSSIDLAKAPPVTQHLTALASPKDEAYVVYTSGSTGHPKGVPVVHDAAVNVIVNRSSDIPRGSRVVQFMAIGFDGCQWETWKALSFGGTLVLRQSDVLATVASANVLSCTPTALALLGDPAQFPRLKVVAVGGEAMPMAINNLWASSHVTLLNCYGPTECAIESHVKELHPHAAVTIGAPIQNTACYILDKWQKPVPVGVEGEMYLGGVCVSPGYINRPLETESHFVADPFAGGSMYRTGDIGRLQWNGEFEVIGRQDTQVKLKGYRIELDEVADAMQQHPLVTSAAVLVKNNTHLVGYYAPSTVSVDDLRAVVEDLLPPFMVPAVWMGMAELPQNANGKIDKKALAHVDVSVHLERLESEAEKALAEIWATVLNIDATTIGRNTSFFAVGGDSISTLKVLNCMQRQLGMTKLTLSAILKHPKLSDMAALVVC</sequence>
<accession>W4GN69</accession>
<feature type="domain" description="Carrier" evidence="5">
    <location>
        <begin position="1421"/>
        <end position="1497"/>
    </location>
</feature>
<comment type="similarity">
    <text evidence="4">In the C-terminal section; belongs to the NRP synthetase family.</text>
</comment>
<dbReference type="CDD" id="cd19542">
    <property type="entry name" value="CT_NRPS-like"/>
    <property type="match status" value="2"/>
</dbReference>
<dbReference type="PANTHER" id="PTHR45527:SF1">
    <property type="entry name" value="FATTY ACID SYNTHASE"/>
    <property type="match status" value="1"/>
</dbReference>
<dbReference type="OrthoDB" id="79395at2759"/>
<dbReference type="Gene3D" id="3.30.559.30">
    <property type="entry name" value="Nonribosomal peptide synthetase, condensation domain"/>
    <property type="match status" value="4"/>
</dbReference>
<dbReference type="CDD" id="cd05930">
    <property type="entry name" value="A_NRPS"/>
    <property type="match status" value="4"/>
</dbReference>
<dbReference type="CDD" id="cd19545">
    <property type="entry name" value="FUM14_C_NRPS-like"/>
    <property type="match status" value="1"/>
</dbReference>
<dbReference type="SUPFAM" id="SSF56801">
    <property type="entry name" value="Acetyl-CoA synthetase-like"/>
    <property type="match status" value="5"/>
</dbReference>
<dbReference type="Gene3D" id="3.30.300.30">
    <property type="match status" value="3"/>
</dbReference>
<evidence type="ECO:0000256" key="2">
    <source>
        <dbReference type="ARBA" id="ARBA00022553"/>
    </source>
</evidence>
<dbReference type="InterPro" id="IPR000873">
    <property type="entry name" value="AMP-dep_synth/lig_dom"/>
</dbReference>
<dbReference type="InterPro" id="IPR032088">
    <property type="entry name" value="SAT"/>
</dbReference>
<dbReference type="GO" id="GO:0043041">
    <property type="term" value="P:amino acid activation for nonribosomal peptide biosynthetic process"/>
    <property type="evidence" value="ECO:0007669"/>
    <property type="project" value="TreeGrafter"/>
</dbReference>
<gene>
    <name evidence="6" type="ORF">H257_06740</name>
</gene>
<dbReference type="InterPro" id="IPR020806">
    <property type="entry name" value="PKS_PP-bd"/>
</dbReference>
<dbReference type="GO" id="GO:0016740">
    <property type="term" value="F:transferase activity"/>
    <property type="evidence" value="ECO:0007669"/>
    <property type="project" value="InterPro"/>
</dbReference>
<name>W4GN69_APHAT</name>
<dbReference type="EMBL" id="KI913126">
    <property type="protein sequence ID" value="ETV80469.1"/>
    <property type="molecule type" value="Genomic_DNA"/>
</dbReference>
<dbReference type="VEuPathDB" id="FungiDB:H257_06740"/>
<dbReference type="InterPro" id="IPR045851">
    <property type="entry name" value="AMP-bd_C_sf"/>
</dbReference>
<dbReference type="InterPro" id="IPR042099">
    <property type="entry name" value="ANL_N_sf"/>
</dbReference>
<organism evidence="6">
    <name type="scientific">Aphanomyces astaci</name>
    <name type="common">Crayfish plague agent</name>
    <dbReference type="NCBI Taxonomy" id="112090"/>
    <lineage>
        <taxon>Eukaryota</taxon>
        <taxon>Sar</taxon>
        <taxon>Stramenopiles</taxon>
        <taxon>Oomycota</taxon>
        <taxon>Saprolegniomycetes</taxon>
        <taxon>Saprolegniales</taxon>
        <taxon>Verrucalvaceae</taxon>
        <taxon>Aphanomyces</taxon>
    </lineage>
</organism>
<dbReference type="Gene3D" id="3.40.50.12780">
    <property type="entry name" value="N-terminal domain of ligase-like"/>
    <property type="match status" value="5"/>
</dbReference>